<dbReference type="Pfam" id="PF01546">
    <property type="entry name" value="Peptidase_M20"/>
    <property type="match status" value="1"/>
</dbReference>
<dbReference type="GO" id="GO:0046872">
    <property type="term" value="F:metal ion binding"/>
    <property type="evidence" value="ECO:0007669"/>
    <property type="project" value="UniProtKB-KW"/>
</dbReference>
<dbReference type="NCBIfam" id="NF005034">
    <property type="entry name" value="PRK06446.1"/>
    <property type="match status" value="1"/>
</dbReference>
<dbReference type="Gene3D" id="3.40.630.10">
    <property type="entry name" value="Zn peptidases"/>
    <property type="match status" value="1"/>
</dbReference>
<dbReference type="SUPFAM" id="SSF53187">
    <property type="entry name" value="Zn-dependent exopeptidases"/>
    <property type="match status" value="1"/>
</dbReference>
<dbReference type="Pfam" id="PF07687">
    <property type="entry name" value="M20_dimer"/>
    <property type="match status" value="1"/>
</dbReference>
<proteinExistence type="predicted"/>
<dbReference type="GO" id="GO:0009089">
    <property type="term" value="P:lysine biosynthetic process via diaminopimelate"/>
    <property type="evidence" value="ECO:0007669"/>
    <property type="project" value="TreeGrafter"/>
</dbReference>
<keyword evidence="2" id="KW-0479">Metal-binding</keyword>
<organism evidence="5">
    <name type="scientific">Caldiarchaeum subterraneum</name>
    <dbReference type="NCBI Taxonomy" id="311458"/>
    <lineage>
        <taxon>Archaea</taxon>
        <taxon>Nitrososphaerota</taxon>
        <taxon>Candidatus Caldarchaeales</taxon>
        <taxon>Candidatus Caldarchaeaceae</taxon>
        <taxon>Candidatus Caldarchaeum</taxon>
    </lineage>
</organism>
<protein>
    <submittedName>
        <fullName evidence="5">M20/M25/M40 family metallo-hydrolase</fullName>
    </submittedName>
</protein>
<dbReference type="PANTHER" id="PTHR43270:SF8">
    <property type="entry name" value="DI- AND TRIPEPTIDASE DUG2-RELATED"/>
    <property type="match status" value="1"/>
</dbReference>
<feature type="domain" description="Peptidase M20 dimerisation" evidence="4">
    <location>
        <begin position="196"/>
        <end position="346"/>
    </location>
</feature>
<dbReference type="PANTHER" id="PTHR43270">
    <property type="entry name" value="BETA-ALA-HIS DIPEPTIDASE"/>
    <property type="match status" value="1"/>
</dbReference>
<dbReference type="Gene3D" id="3.30.70.360">
    <property type="match status" value="1"/>
</dbReference>
<dbReference type="InterPro" id="IPR051458">
    <property type="entry name" value="Cyt/Met_Dipeptidase"/>
</dbReference>
<keyword evidence="1" id="KW-0645">Protease</keyword>
<accession>A0A7C5LE40</accession>
<sequence>MAEDNHVLSQVYELVEKEKDKIKADLSSIVSQPSVSAANLGVVECANLIKSLLQRDGFQTRFLETRTGRPAVYAEKGDSEKSILFYNHYDVQPPEPLDQWVTKPFELVEKEGVFYGRGVADNKGEIIARLAAVRIVEKLLGRLPVTVKWFIEGEEEVGSPCIPELLSEHGNLLKGCMGCLWEGGDVVNDTPVFYLGVKGMLYVELSVKTAESDAHSMYAPVLENAAEKLARTLLRLKDRRGRVTVKGFYRDVLKPTKLERKLMSSAKLQPEDLAQALGVKKLAAKKSDVVEKLVFEPTCNIAGIVSGYTGPGSKTIVPSTASVKIDFRLVPNQDPNKILNSLKRMLHGVDIAVHTVAYPSRISFNERIVKIAVRAAEEVYRKPPRILPNMFGTGPLYHFTKLGIPTGLLSAIYHPGSKLHAPNENIIADHFWKAVAHHAMVLTKAGEPVS</sequence>
<dbReference type="GO" id="GO:0008233">
    <property type="term" value="F:peptidase activity"/>
    <property type="evidence" value="ECO:0007669"/>
    <property type="project" value="UniProtKB-KW"/>
</dbReference>
<reference evidence="5" key="1">
    <citation type="journal article" date="2020" name="mSystems">
        <title>Genome- and Community-Level Interaction Insights into Carbon Utilization and Element Cycling Functions of Hydrothermarchaeota in Hydrothermal Sediment.</title>
        <authorList>
            <person name="Zhou Z."/>
            <person name="Liu Y."/>
            <person name="Xu W."/>
            <person name="Pan J."/>
            <person name="Luo Z.H."/>
            <person name="Li M."/>
        </authorList>
    </citation>
    <scope>NUCLEOTIDE SEQUENCE [LARGE SCALE GENOMIC DNA]</scope>
    <source>
        <strain evidence="5">SpSt-1056</strain>
    </source>
</reference>
<dbReference type="AlphaFoldDB" id="A0A7C5LE40"/>
<evidence type="ECO:0000256" key="1">
    <source>
        <dbReference type="ARBA" id="ARBA00022670"/>
    </source>
</evidence>
<dbReference type="GO" id="GO:0005829">
    <property type="term" value="C:cytosol"/>
    <property type="evidence" value="ECO:0007669"/>
    <property type="project" value="TreeGrafter"/>
</dbReference>
<evidence type="ECO:0000259" key="4">
    <source>
        <dbReference type="Pfam" id="PF07687"/>
    </source>
</evidence>
<keyword evidence="3 5" id="KW-0378">Hydrolase</keyword>
<gene>
    <name evidence="5" type="ORF">ENM11_04485</name>
</gene>
<evidence type="ECO:0000256" key="3">
    <source>
        <dbReference type="ARBA" id="ARBA00022801"/>
    </source>
</evidence>
<evidence type="ECO:0000256" key="2">
    <source>
        <dbReference type="ARBA" id="ARBA00022723"/>
    </source>
</evidence>
<dbReference type="GO" id="GO:0009014">
    <property type="term" value="F:succinyl-diaminopimelate desuccinylase activity"/>
    <property type="evidence" value="ECO:0007669"/>
    <property type="project" value="TreeGrafter"/>
</dbReference>
<dbReference type="InterPro" id="IPR002933">
    <property type="entry name" value="Peptidase_M20"/>
</dbReference>
<evidence type="ECO:0000313" key="5">
    <source>
        <dbReference type="EMBL" id="HHK68396.1"/>
    </source>
</evidence>
<name>A0A7C5LE40_CALS0</name>
<dbReference type="GO" id="GO:0006508">
    <property type="term" value="P:proteolysis"/>
    <property type="evidence" value="ECO:0007669"/>
    <property type="project" value="UniProtKB-KW"/>
</dbReference>
<dbReference type="EMBL" id="DRWN01000031">
    <property type="protein sequence ID" value="HHK68396.1"/>
    <property type="molecule type" value="Genomic_DNA"/>
</dbReference>
<dbReference type="InterPro" id="IPR011650">
    <property type="entry name" value="Peptidase_M20_dimer"/>
</dbReference>
<comment type="caution">
    <text evidence="5">The sequence shown here is derived from an EMBL/GenBank/DDBJ whole genome shotgun (WGS) entry which is preliminary data.</text>
</comment>